<feature type="region of interest" description="Disordered" evidence="1">
    <location>
        <begin position="1"/>
        <end position="35"/>
    </location>
</feature>
<feature type="compositionally biased region" description="Basic and acidic residues" evidence="1">
    <location>
        <begin position="1"/>
        <end position="16"/>
    </location>
</feature>
<name>A0AAW1YWX9_CULAL</name>
<feature type="region of interest" description="Disordered" evidence="1">
    <location>
        <begin position="68"/>
        <end position="92"/>
    </location>
</feature>
<evidence type="ECO:0000313" key="3">
    <source>
        <dbReference type="Proteomes" id="UP001479290"/>
    </source>
</evidence>
<evidence type="ECO:0000256" key="1">
    <source>
        <dbReference type="SAM" id="MobiDB-lite"/>
    </source>
</evidence>
<dbReference type="Proteomes" id="UP001479290">
    <property type="component" value="Unassembled WGS sequence"/>
</dbReference>
<dbReference type="EMBL" id="JAWDJR010000023">
    <property type="protein sequence ID" value="KAK9953646.1"/>
    <property type="molecule type" value="Genomic_DNA"/>
</dbReference>
<proteinExistence type="predicted"/>
<reference evidence="2 3" key="1">
    <citation type="submission" date="2024-05" db="EMBL/GenBank/DDBJ databases">
        <title>A high-quality chromosomal-level genome assembly of Topmouth culter (Culter alburnus).</title>
        <authorList>
            <person name="Zhao H."/>
        </authorList>
    </citation>
    <scope>NUCLEOTIDE SEQUENCE [LARGE SCALE GENOMIC DNA]</scope>
    <source>
        <strain evidence="2">CATC2023</strain>
        <tissue evidence="2">Muscle</tissue>
    </source>
</reference>
<keyword evidence="3" id="KW-1185">Reference proteome</keyword>
<dbReference type="AlphaFoldDB" id="A0AAW1YWX9"/>
<sequence length="92" mass="10375">MDKQGQMREMDNRDQTDLPQALQWPAKLRGGPKRECPVFVQPENSKGLNMFHLNGSCVLREPLESRHKCTLKRKETGPRAGSGTSPYSPRAP</sequence>
<accession>A0AAW1YWX9</accession>
<evidence type="ECO:0000313" key="2">
    <source>
        <dbReference type="EMBL" id="KAK9953646.1"/>
    </source>
</evidence>
<feature type="compositionally biased region" description="Basic and acidic residues" evidence="1">
    <location>
        <begin position="68"/>
        <end position="77"/>
    </location>
</feature>
<protein>
    <submittedName>
        <fullName evidence="2">Uncharacterized protein</fullName>
    </submittedName>
</protein>
<organism evidence="2 3">
    <name type="scientific">Culter alburnus</name>
    <name type="common">Topmouth culter</name>
    <dbReference type="NCBI Taxonomy" id="194366"/>
    <lineage>
        <taxon>Eukaryota</taxon>
        <taxon>Metazoa</taxon>
        <taxon>Chordata</taxon>
        <taxon>Craniata</taxon>
        <taxon>Vertebrata</taxon>
        <taxon>Euteleostomi</taxon>
        <taxon>Actinopterygii</taxon>
        <taxon>Neopterygii</taxon>
        <taxon>Teleostei</taxon>
        <taxon>Ostariophysi</taxon>
        <taxon>Cypriniformes</taxon>
        <taxon>Xenocyprididae</taxon>
        <taxon>Xenocypridinae</taxon>
        <taxon>Culter</taxon>
    </lineage>
</organism>
<gene>
    <name evidence="2" type="ORF">ABG768_017624</name>
</gene>
<feature type="compositionally biased region" description="Polar residues" evidence="1">
    <location>
        <begin position="82"/>
        <end position="92"/>
    </location>
</feature>
<comment type="caution">
    <text evidence="2">The sequence shown here is derived from an EMBL/GenBank/DDBJ whole genome shotgun (WGS) entry which is preliminary data.</text>
</comment>